<reference evidence="14 15" key="1">
    <citation type="submission" date="2018-06" db="EMBL/GenBank/DDBJ databases">
        <authorList>
            <consortium name="Pathogen Informatics"/>
            <person name="Doyle S."/>
        </authorList>
    </citation>
    <scope>NUCLEOTIDE SEQUENCE [LARGE SCALE GENOMIC DNA]</scope>
    <source>
        <strain evidence="14 15">NCTC13149</strain>
    </source>
</reference>
<dbReference type="EMBL" id="UGSZ01000001">
    <property type="protein sequence ID" value="SUB56673.1"/>
    <property type="molecule type" value="Genomic_DNA"/>
</dbReference>
<dbReference type="PANTHER" id="PTHR12358">
    <property type="entry name" value="SPHINGOSINE KINASE"/>
    <property type="match status" value="1"/>
</dbReference>
<dbReference type="InterPro" id="IPR045540">
    <property type="entry name" value="YegS/DAGK_C"/>
</dbReference>
<evidence type="ECO:0000256" key="2">
    <source>
        <dbReference type="ARBA" id="ARBA00005983"/>
    </source>
</evidence>
<evidence type="ECO:0000313" key="15">
    <source>
        <dbReference type="Proteomes" id="UP000255517"/>
    </source>
</evidence>
<dbReference type="GO" id="GO:0004143">
    <property type="term" value="F:ATP-dependent diacylglycerol kinase activity"/>
    <property type="evidence" value="ECO:0007669"/>
    <property type="project" value="UniProtKB-EC"/>
</dbReference>
<dbReference type="Gene3D" id="3.40.50.10330">
    <property type="entry name" value="Probable inorganic polyphosphate/atp-NAD kinase, domain 1"/>
    <property type="match status" value="1"/>
</dbReference>
<dbReference type="InterPro" id="IPR001206">
    <property type="entry name" value="Diacylglycerol_kinase_cat_dom"/>
</dbReference>
<keyword evidence="6" id="KW-0547">Nucleotide-binding</keyword>
<dbReference type="OrthoDB" id="142078at2"/>
<dbReference type="NCBIfam" id="TIGR00147">
    <property type="entry name" value="YegS/Rv2252/BmrU family lipid kinase"/>
    <property type="match status" value="1"/>
</dbReference>
<comment type="similarity">
    <text evidence="2">Belongs to the diacylglycerol/lipid kinase family.</text>
</comment>
<dbReference type="GO" id="GO:0046872">
    <property type="term" value="F:metal ion binding"/>
    <property type="evidence" value="ECO:0007669"/>
    <property type="project" value="UniProtKB-KW"/>
</dbReference>
<evidence type="ECO:0000313" key="14">
    <source>
        <dbReference type="EMBL" id="SUB56673.1"/>
    </source>
</evidence>
<dbReference type="GO" id="GO:0008654">
    <property type="term" value="P:phospholipid biosynthetic process"/>
    <property type="evidence" value="ECO:0007669"/>
    <property type="project" value="UniProtKB-KW"/>
</dbReference>
<dbReference type="Pfam" id="PF19279">
    <property type="entry name" value="YegS_C"/>
    <property type="match status" value="1"/>
</dbReference>
<sequence length="297" mass="32952">MKKIKIIANPNAGRESALTKVLQLVKLLSKDKCQIILQFTHEEKDSTKFAMNDDGEDLVVCCGGDGTVNGVVNGLYRSERRKPLAILQCGTVNDFANSIKLPTNINDFYKMIKNGKTLDVDLGQANDRVFVNVAAGGLLTEIAYTTSEDKKQVLGSMAYYIDGAKELLKGEMFKPENLLNIKIKSEDLEKEEKVSVFIIANSPSVGGFKRMAPAAEVSDGYLDVIFIKGMEFFDIPEFVRALLNGNHVDHNKVIYLKTKDIEITSDKDIVVDLDGERAGRLPMRFKILEKALTVLIV</sequence>
<dbReference type="AlphaFoldDB" id="A0A379C357"/>
<keyword evidence="7 14" id="KW-0418">Kinase</keyword>
<dbReference type="SMART" id="SM00046">
    <property type="entry name" value="DAGKc"/>
    <property type="match status" value="1"/>
</dbReference>
<dbReference type="STRING" id="1122949.GCA_000378725_01611"/>
<evidence type="ECO:0000259" key="13">
    <source>
        <dbReference type="PROSITE" id="PS50146"/>
    </source>
</evidence>
<gene>
    <name evidence="14" type="primary">dagK</name>
    <name evidence="14" type="ORF">NCTC13149_00446</name>
</gene>
<keyword evidence="12" id="KW-1208">Phospholipid metabolism</keyword>
<dbReference type="PROSITE" id="PS50146">
    <property type="entry name" value="DAGK"/>
    <property type="match status" value="1"/>
</dbReference>
<dbReference type="Proteomes" id="UP000255517">
    <property type="component" value="Unassembled WGS sequence"/>
</dbReference>
<keyword evidence="3" id="KW-0444">Lipid biosynthesis</keyword>
<feature type="domain" description="DAGKc" evidence="13">
    <location>
        <begin position="1"/>
        <end position="129"/>
    </location>
</feature>
<dbReference type="EC" id="2.7.1.107" evidence="14"/>
<organism evidence="14 15">
    <name type="scientific">Peptoniphilus lacrimalis</name>
    <dbReference type="NCBI Taxonomy" id="33031"/>
    <lineage>
        <taxon>Bacteria</taxon>
        <taxon>Bacillati</taxon>
        <taxon>Bacillota</taxon>
        <taxon>Tissierellia</taxon>
        <taxon>Tissierellales</taxon>
        <taxon>Peptoniphilaceae</taxon>
        <taxon>Peptoniphilus</taxon>
    </lineage>
</organism>
<protein>
    <submittedName>
        <fullName evidence="14">Diacylglycerol kinase</fullName>
        <ecNumber evidence="14">2.7.1.107</ecNumber>
    </submittedName>
</protein>
<dbReference type="SUPFAM" id="SSF111331">
    <property type="entry name" value="NAD kinase/diacylglycerol kinase-like"/>
    <property type="match status" value="1"/>
</dbReference>
<dbReference type="GO" id="GO:0005524">
    <property type="term" value="F:ATP binding"/>
    <property type="evidence" value="ECO:0007669"/>
    <property type="project" value="UniProtKB-KW"/>
</dbReference>
<evidence type="ECO:0000256" key="4">
    <source>
        <dbReference type="ARBA" id="ARBA00022679"/>
    </source>
</evidence>
<keyword evidence="4 14" id="KW-0808">Transferase</keyword>
<keyword evidence="5" id="KW-0479">Metal-binding</keyword>
<dbReference type="GO" id="GO:0005886">
    <property type="term" value="C:plasma membrane"/>
    <property type="evidence" value="ECO:0007669"/>
    <property type="project" value="TreeGrafter"/>
</dbReference>
<dbReference type="RefSeq" id="WP_019035234.1">
    <property type="nucleotide sequence ID" value="NZ_UGSZ01000001.1"/>
</dbReference>
<evidence type="ECO:0000256" key="8">
    <source>
        <dbReference type="ARBA" id="ARBA00022840"/>
    </source>
</evidence>
<dbReference type="Pfam" id="PF00781">
    <property type="entry name" value="DAGK_cat"/>
    <property type="match status" value="1"/>
</dbReference>
<dbReference type="PANTHER" id="PTHR12358:SF106">
    <property type="entry name" value="LIPID KINASE YEGS"/>
    <property type="match status" value="1"/>
</dbReference>
<keyword evidence="10" id="KW-0443">Lipid metabolism</keyword>
<evidence type="ECO:0000256" key="12">
    <source>
        <dbReference type="ARBA" id="ARBA00023264"/>
    </source>
</evidence>
<evidence type="ECO:0000256" key="3">
    <source>
        <dbReference type="ARBA" id="ARBA00022516"/>
    </source>
</evidence>
<dbReference type="InterPro" id="IPR005218">
    <property type="entry name" value="Diacylglycerol/lipid_kinase"/>
</dbReference>
<evidence type="ECO:0000256" key="5">
    <source>
        <dbReference type="ARBA" id="ARBA00022723"/>
    </source>
</evidence>
<dbReference type="Gene3D" id="2.60.200.40">
    <property type="match status" value="1"/>
</dbReference>
<evidence type="ECO:0000256" key="10">
    <source>
        <dbReference type="ARBA" id="ARBA00023098"/>
    </source>
</evidence>
<keyword evidence="8" id="KW-0067">ATP-binding</keyword>
<name>A0A379C357_9FIRM</name>
<evidence type="ECO:0000256" key="7">
    <source>
        <dbReference type="ARBA" id="ARBA00022777"/>
    </source>
</evidence>
<dbReference type="InterPro" id="IPR017438">
    <property type="entry name" value="ATP-NAD_kinase_N"/>
</dbReference>
<dbReference type="InterPro" id="IPR016064">
    <property type="entry name" value="NAD/diacylglycerol_kinase_sf"/>
</dbReference>
<evidence type="ECO:0000256" key="9">
    <source>
        <dbReference type="ARBA" id="ARBA00022842"/>
    </source>
</evidence>
<comment type="cofactor">
    <cofactor evidence="1">
        <name>Mg(2+)</name>
        <dbReference type="ChEBI" id="CHEBI:18420"/>
    </cofactor>
</comment>
<keyword evidence="9" id="KW-0460">Magnesium</keyword>
<proteinExistence type="inferred from homology"/>
<evidence type="ECO:0000256" key="1">
    <source>
        <dbReference type="ARBA" id="ARBA00001946"/>
    </source>
</evidence>
<evidence type="ECO:0000256" key="11">
    <source>
        <dbReference type="ARBA" id="ARBA00023209"/>
    </source>
</evidence>
<keyword evidence="11" id="KW-0594">Phospholipid biosynthesis</keyword>
<dbReference type="InterPro" id="IPR050187">
    <property type="entry name" value="Lipid_Phosphate_FormReg"/>
</dbReference>
<accession>A0A379C357</accession>
<evidence type="ECO:0000256" key="6">
    <source>
        <dbReference type="ARBA" id="ARBA00022741"/>
    </source>
</evidence>